<dbReference type="RefSeq" id="WP_387409511.1">
    <property type="nucleotide sequence ID" value="NZ_JBIASD010000004.1"/>
</dbReference>
<dbReference type="InterPro" id="IPR005532">
    <property type="entry name" value="SUMF_dom"/>
</dbReference>
<feature type="domain" description="Sulfatase-modifying factor enzyme-like" evidence="1">
    <location>
        <begin position="22"/>
        <end position="157"/>
    </location>
</feature>
<protein>
    <submittedName>
        <fullName evidence="2">Formylglycine-generating enzyme family protein</fullName>
    </submittedName>
</protein>
<dbReference type="Gene3D" id="3.90.1580.10">
    <property type="entry name" value="paralog of FGE (formylglycine-generating enzyme)"/>
    <property type="match status" value="1"/>
</dbReference>
<proteinExistence type="predicted"/>
<dbReference type="SUPFAM" id="SSF56436">
    <property type="entry name" value="C-type lectin-like"/>
    <property type="match status" value="1"/>
</dbReference>
<dbReference type="InterPro" id="IPR042095">
    <property type="entry name" value="SUMF_sf"/>
</dbReference>
<dbReference type="EMBL" id="JBIASD010000004">
    <property type="protein sequence ID" value="MFF3665503.1"/>
    <property type="molecule type" value="Genomic_DNA"/>
</dbReference>
<comment type="caution">
    <text evidence="2">The sequence shown here is derived from an EMBL/GenBank/DDBJ whole genome shotgun (WGS) entry which is preliminary data.</text>
</comment>
<organism evidence="2 3">
    <name type="scientific">Microtetraspora malaysiensis</name>
    <dbReference type="NCBI Taxonomy" id="161358"/>
    <lineage>
        <taxon>Bacteria</taxon>
        <taxon>Bacillati</taxon>
        <taxon>Actinomycetota</taxon>
        <taxon>Actinomycetes</taxon>
        <taxon>Streptosporangiales</taxon>
        <taxon>Streptosporangiaceae</taxon>
        <taxon>Microtetraspora</taxon>
    </lineage>
</organism>
<dbReference type="Pfam" id="PF03781">
    <property type="entry name" value="FGE-sulfatase"/>
    <property type="match status" value="1"/>
</dbReference>
<gene>
    <name evidence="2" type="ORF">ACFYXI_07900</name>
</gene>
<dbReference type="InterPro" id="IPR016187">
    <property type="entry name" value="CTDL_fold"/>
</dbReference>
<reference evidence="2 3" key="1">
    <citation type="submission" date="2024-10" db="EMBL/GenBank/DDBJ databases">
        <title>The Natural Products Discovery Center: Release of the First 8490 Sequenced Strains for Exploring Actinobacteria Biosynthetic Diversity.</title>
        <authorList>
            <person name="Kalkreuter E."/>
            <person name="Kautsar S.A."/>
            <person name="Yang D."/>
            <person name="Bader C.D."/>
            <person name="Teijaro C.N."/>
            <person name="Fluegel L."/>
            <person name="Davis C.M."/>
            <person name="Simpson J.R."/>
            <person name="Lauterbach L."/>
            <person name="Steele A.D."/>
            <person name="Gui C."/>
            <person name="Meng S."/>
            <person name="Li G."/>
            <person name="Viehrig K."/>
            <person name="Ye F."/>
            <person name="Su P."/>
            <person name="Kiefer A.F."/>
            <person name="Nichols A."/>
            <person name="Cepeda A.J."/>
            <person name="Yan W."/>
            <person name="Fan B."/>
            <person name="Jiang Y."/>
            <person name="Adhikari A."/>
            <person name="Zheng C.-J."/>
            <person name="Schuster L."/>
            <person name="Cowan T.M."/>
            <person name="Smanski M.J."/>
            <person name="Chevrette M.G."/>
            <person name="De Carvalho L.P.S."/>
            <person name="Shen B."/>
        </authorList>
    </citation>
    <scope>NUCLEOTIDE SEQUENCE [LARGE SCALE GENOMIC DNA]</scope>
    <source>
        <strain evidence="2 3">NPDC002173</strain>
    </source>
</reference>
<dbReference type="PANTHER" id="PTHR23150">
    <property type="entry name" value="SULFATASE MODIFYING FACTOR 1, 2"/>
    <property type="match status" value="1"/>
</dbReference>
<dbReference type="InterPro" id="IPR051043">
    <property type="entry name" value="Sulfatase_Mod_Factor_Kinase"/>
</dbReference>
<evidence type="ECO:0000313" key="2">
    <source>
        <dbReference type="EMBL" id="MFF3665503.1"/>
    </source>
</evidence>
<evidence type="ECO:0000259" key="1">
    <source>
        <dbReference type="Pfam" id="PF03781"/>
    </source>
</evidence>
<accession>A0ABW6SNT0</accession>
<name>A0ABW6SNT0_9ACTN</name>
<sequence>MATPMTIGHARALGWAISDAGMDEELPVTGLAWPEAVQLATAAGGRLPTSAEWQWMASAGARRYPWGEADPEPGHANLRALGPGAITPVGAYPVGATPDGLLDVAGNVWEWTSTCVPGGGAVVRGGSYQSIRLYAQSGFANEIPTATTSPGIGLRVVIDT</sequence>
<keyword evidence="3" id="KW-1185">Reference proteome</keyword>
<evidence type="ECO:0000313" key="3">
    <source>
        <dbReference type="Proteomes" id="UP001602013"/>
    </source>
</evidence>
<dbReference type="Proteomes" id="UP001602013">
    <property type="component" value="Unassembled WGS sequence"/>
</dbReference>
<dbReference type="PANTHER" id="PTHR23150:SF19">
    <property type="entry name" value="FORMYLGLYCINE-GENERATING ENZYME"/>
    <property type="match status" value="1"/>
</dbReference>